<comment type="caution">
    <text evidence="2">The sequence shown here is derived from an EMBL/GenBank/DDBJ whole genome shotgun (WGS) entry which is preliminary data.</text>
</comment>
<gene>
    <name evidence="2" type="ORF">GCM10009579_74220</name>
</gene>
<evidence type="ECO:0000313" key="2">
    <source>
        <dbReference type="EMBL" id="GAA1296305.1"/>
    </source>
</evidence>
<evidence type="ECO:0000256" key="1">
    <source>
        <dbReference type="SAM" id="MobiDB-lite"/>
    </source>
</evidence>
<reference evidence="2 3" key="1">
    <citation type="journal article" date="2019" name="Int. J. Syst. Evol. Microbiol.">
        <title>The Global Catalogue of Microorganisms (GCM) 10K type strain sequencing project: providing services to taxonomists for standard genome sequencing and annotation.</title>
        <authorList>
            <consortium name="The Broad Institute Genomics Platform"/>
            <consortium name="The Broad Institute Genome Sequencing Center for Infectious Disease"/>
            <person name="Wu L."/>
            <person name="Ma J."/>
        </authorList>
    </citation>
    <scope>NUCLEOTIDE SEQUENCE [LARGE SCALE GENOMIC DNA]</scope>
    <source>
        <strain evidence="2 3">JCM 11448</strain>
    </source>
</reference>
<protein>
    <submittedName>
        <fullName evidence="2">Uncharacterized protein</fullName>
    </submittedName>
</protein>
<accession>A0ABN1XAM4</accession>
<dbReference type="EMBL" id="BAAAIH010000062">
    <property type="protein sequence ID" value="GAA1296305.1"/>
    <property type="molecule type" value="Genomic_DNA"/>
</dbReference>
<sequence length="73" mass="7902">MDCSYAYYGDLFTVGEGQGADAPDAIDEKEAAIVLGLLAEFEPARERMTARRLAPSPSLPSGPRISRIRDVCN</sequence>
<name>A0ABN1XAM4_9ACTN</name>
<evidence type="ECO:0000313" key="3">
    <source>
        <dbReference type="Proteomes" id="UP001500282"/>
    </source>
</evidence>
<organism evidence="2 3">
    <name type="scientific">Streptomyces javensis</name>
    <dbReference type="NCBI Taxonomy" id="114698"/>
    <lineage>
        <taxon>Bacteria</taxon>
        <taxon>Bacillati</taxon>
        <taxon>Actinomycetota</taxon>
        <taxon>Actinomycetes</taxon>
        <taxon>Kitasatosporales</taxon>
        <taxon>Streptomycetaceae</taxon>
        <taxon>Streptomyces</taxon>
        <taxon>Streptomyces violaceusniger group</taxon>
    </lineage>
</organism>
<keyword evidence="3" id="KW-1185">Reference proteome</keyword>
<proteinExistence type="predicted"/>
<feature type="region of interest" description="Disordered" evidence="1">
    <location>
        <begin position="49"/>
        <end position="73"/>
    </location>
</feature>
<dbReference type="Proteomes" id="UP001500282">
    <property type="component" value="Unassembled WGS sequence"/>
</dbReference>